<evidence type="ECO:0000256" key="3">
    <source>
        <dbReference type="SAM" id="Phobius"/>
    </source>
</evidence>
<organism evidence="4 5">
    <name type="scientific">Ruixingdingia sedimenti</name>
    <dbReference type="NCBI Taxonomy" id="3073604"/>
    <lineage>
        <taxon>Bacteria</taxon>
        <taxon>Pseudomonadati</taxon>
        <taxon>Pseudomonadota</taxon>
        <taxon>Alphaproteobacteria</taxon>
        <taxon>Rhodobacterales</taxon>
        <taxon>Paracoccaceae</taxon>
        <taxon>Ruixingdingia</taxon>
    </lineage>
</organism>
<proteinExistence type="predicted"/>
<comment type="caution">
    <text evidence="4">The sequence shown here is derived from an EMBL/GenBank/DDBJ whole genome shotgun (WGS) entry which is preliminary data.</text>
</comment>
<dbReference type="RefSeq" id="WP_310459239.1">
    <property type="nucleotide sequence ID" value="NZ_JAVKPH010000047.1"/>
</dbReference>
<evidence type="ECO:0000313" key="4">
    <source>
        <dbReference type="EMBL" id="MDR5655129.1"/>
    </source>
</evidence>
<evidence type="ECO:0000256" key="2">
    <source>
        <dbReference type="SAM" id="MobiDB-lite"/>
    </source>
</evidence>
<reference evidence="4 5" key="1">
    <citation type="submission" date="2023-09" db="EMBL/GenBank/DDBJ databases">
        <title>Xinfangfangia sedmenti sp. nov., isolated the sedment.</title>
        <authorList>
            <person name="Xu L."/>
        </authorList>
    </citation>
    <scope>NUCLEOTIDE SEQUENCE [LARGE SCALE GENOMIC DNA]</scope>
    <source>
        <strain evidence="4 5">LG-4</strain>
    </source>
</reference>
<feature type="compositionally biased region" description="Low complexity" evidence="2">
    <location>
        <begin position="15"/>
        <end position="31"/>
    </location>
</feature>
<evidence type="ECO:0000313" key="5">
    <source>
        <dbReference type="Proteomes" id="UP001247754"/>
    </source>
</evidence>
<keyword evidence="1" id="KW-0175">Coiled coil</keyword>
<feature type="transmembrane region" description="Helical" evidence="3">
    <location>
        <begin position="527"/>
        <end position="547"/>
    </location>
</feature>
<feature type="transmembrane region" description="Helical" evidence="3">
    <location>
        <begin position="193"/>
        <end position="215"/>
    </location>
</feature>
<evidence type="ECO:0000256" key="1">
    <source>
        <dbReference type="SAM" id="Coils"/>
    </source>
</evidence>
<feature type="coiled-coil region" evidence="1">
    <location>
        <begin position="432"/>
        <end position="459"/>
    </location>
</feature>
<protein>
    <submittedName>
        <fullName evidence="4">Capsule biosynthesis protein</fullName>
    </submittedName>
</protein>
<dbReference type="PANTHER" id="PTHR32309:SF13">
    <property type="entry name" value="FERRIC ENTEROBACTIN TRANSPORT PROTEIN FEPE"/>
    <property type="match status" value="1"/>
</dbReference>
<accession>A0ABU1FDZ9</accession>
<dbReference type="Gene3D" id="1.10.287.1490">
    <property type="match status" value="1"/>
</dbReference>
<gene>
    <name evidence="4" type="ORF">RGD00_21190</name>
</gene>
<dbReference type="InterPro" id="IPR050445">
    <property type="entry name" value="Bact_polysacc_biosynth/exp"/>
</dbReference>
<keyword evidence="3" id="KW-0472">Membrane</keyword>
<dbReference type="EMBL" id="JAVKPH010000047">
    <property type="protein sequence ID" value="MDR5655129.1"/>
    <property type="molecule type" value="Genomic_DNA"/>
</dbReference>
<dbReference type="Proteomes" id="UP001247754">
    <property type="component" value="Unassembled WGS sequence"/>
</dbReference>
<name>A0ABU1FDZ9_9RHOB</name>
<feature type="compositionally biased region" description="Pro residues" evidence="2">
    <location>
        <begin position="32"/>
        <end position="44"/>
    </location>
</feature>
<keyword evidence="3" id="KW-0812">Transmembrane</keyword>
<feature type="region of interest" description="Disordered" evidence="2">
    <location>
        <begin position="1"/>
        <end position="59"/>
    </location>
</feature>
<dbReference type="PANTHER" id="PTHR32309">
    <property type="entry name" value="TYROSINE-PROTEIN KINASE"/>
    <property type="match status" value="1"/>
</dbReference>
<keyword evidence="3" id="KW-1133">Transmembrane helix</keyword>
<sequence>MTTKPKARRFRIRRAAPLAGPAADPGHHAGAPPRPAARPQPRPAPETTDDGFGDQRFPTAAPAQGEITSAADVAAEAEIDAIRKEGLTGRQLRLARRVAQKHNLPAISDFDAVRLLRQAGIDPFQRASVLDLVSADTAAGGSRALTTLPAADPNMPQTVRPAPPSVEQRAEQSHAADILRIQRDLARRRRRRLALLALRLIFFVFLPTALAGYYYTRVATPLYATRSEFVIQQAETATGGLGSLFSGTQFATSQDSIAVQGYLQSREAMLRLDRDVGFRASFSDPSVDFIQRLPPSPTDEAAYKTYKGNVKIGYDPTEGIVKMEVSAPDPALSAAWSRALIGYAEEQVDQLTHRLREDQMKGARESYDDAERKMREAQTRVVELQERFKVLSSDVEISLITAQITNLESQLTADRLSLVQMQSNANPNRARMEPLQRRIETLEAEIARLRAKLTEDSATGLSIAKVQSELLVAQADVETRQMLLAQSLQQLETARIEANRQVRYLSVAVSPVAPDEPSYPRAFENTAVALLIFAGIYLMISMTVAVLREQVTS</sequence>
<feature type="compositionally biased region" description="Basic residues" evidence="2">
    <location>
        <begin position="1"/>
        <end position="14"/>
    </location>
</feature>
<keyword evidence="5" id="KW-1185">Reference proteome</keyword>
<feature type="coiled-coil region" evidence="1">
    <location>
        <begin position="360"/>
        <end position="394"/>
    </location>
</feature>